<keyword evidence="3" id="KW-1185">Reference proteome</keyword>
<feature type="transmembrane region" description="Helical" evidence="1">
    <location>
        <begin position="20"/>
        <end position="36"/>
    </location>
</feature>
<organism evidence="2 3">
    <name type="scientific">Hymenobacter glacieicola</name>
    <dbReference type="NCBI Taxonomy" id="1562124"/>
    <lineage>
        <taxon>Bacteria</taxon>
        <taxon>Pseudomonadati</taxon>
        <taxon>Bacteroidota</taxon>
        <taxon>Cytophagia</taxon>
        <taxon>Cytophagales</taxon>
        <taxon>Hymenobacteraceae</taxon>
        <taxon>Hymenobacter</taxon>
    </lineage>
</organism>
<feature type="transmembrane region" description="Helical" evidence="1">
    <location>
        <begin position="48"/>
        <end position="66"/>
    </location>
</feature>
<dbReference type="InterPro" id="IPR008523">
    <property type="entry name" value="DUF805"/>
</dbReference>
<evidence type="ECO:0000256" key="1">
    <source>
        <dbReference type="SAM" id="Phobius"/>
    </source>
</evidence>
<sequence length="87" mass="9658">MFVLSLLQVVFPPEEGTGNSLIMLAVFIPCAWFLLAQGTKRCHDRNNSGWYQMIPFYAFWMLFAAGDSGLNAYGEDPKAAGVSVDTY</sequence>
<gene>
    <name evidence="2" type="ORF">GCM10011378_40150</name>
</gene>
<evidence type="ECO:0000313" key="2">
    <source>
        <dbReference type="EMBL" id="GGG60153.1"/>
    </source>
</evidence>
<dbReference type="Pfam" id="PF05656">
    <property type="entry name" value="DUF805"/>
    <property type="match status" value="1"/>
</dbReference>
<reference evidence="3" key="1">
    <citation type="journal article" date="2019" name="Int. J. Syst. Evol. Microbiol.">
        <title>The Global Catalogue of Microorganisms (GCM) 10K type strain sequencing project: providing services to taxonomists for standard genome sequencing and annotation.</title>
        <authorList>
            <consortium name="The Broad Institute Genomics Platform"/>
            <consortium name="The Broad Institute Genome Sequencing Center for Infectious Disease"/>
            <person name="Wu L."/>
            <person name="Ma J."/>
        </authorList>
    </citation>
    <scope>NUCLEOTIDE SEQUENCE [LARGE SCALE GENOMIC DNA]</scope>
    <source>
        <strain evidence="3">CGMCC 1.12990</strain>
    </source>
</reference>
<evidence type="ECO:0008006" key="4">
    <source>
        <dbReference type="Google" id="ProtNLM"/>
    </source>
</evidence>
<accession>A0ABQ1X589</accession>
<protein>
    <recommendedName>
        <fullName evidence="4">DUF805 domain-containing protein</fullName>
    </recommendedName>
</protein>
<comment type="caution">
    <text evidence="2">The sequence shown here is derived from an EMBL/GenBank/DDBJ whole genome shotgun (WGS) entry which is preliminary data.</text>
</comment>
<proteinExistence type="predicted"/>
<name>A0ABQ1X589_9BACT</name>
<evidence type="ECO:0000313" key="3">
    <source>
        <dbReference type="Proteomes" id="UP000601361"/>
    </source>
</evidence>
<keyword evidence="1" id="KW-0812">Transmembrane</keyword>
<dbReference type="EMBL" id="BMGS01000015">
    <property type="protein sequence ID" value="GGG60153.1"/>
    <property type="molecule type" value="Genomic_DNA"/>
</dbReference>
<keyword evidence="1" id="KW-1133">Transmembrane helix</keyword>
<keyword evidence="1" id="KW-0472">Membrane</keyword>
<dbReference type="Proteomes" id="UP000601361">
    <property type="component" value="Unassembled WGS sequence"/>
</dbReference>